<dbReference type="Pfam" id="PF00977">
    <property type="entry name" value="His_biosynth"/>
    <property type="match status" value="1"/>
</dbReference>
<comment type="caution">
    <text evidence="2">The sequence shown here is derived from an EMBL/GenBank/DDBJ whole genome shotgun (WGS) entry which is preliminary data.</text>
</comment>
<keyword evidence="1" id="KW-0028">Amino-acid biosynthesis</keyword>
<dbReference type="InterPro" id="IPR013785">
    <property type="entry name" value="Aldolase_TIM"/>
</dbReference>
<dbReference type="SUPFAM" id="SSF51366">
    <property type="entry name" value="Ribulose-phoshate binding barrel"/>
    <property type="match status" value="1"/>
</dbReference>
<reference evidence="2 3" key="1">
    <citation type="submission" date="2019-08" db="EMBL/GenBank/DDBJ databases">
        <authorList>
            <person name="Vazquez-Campos X."/>
        </authorList>
    </citation>
    <scope>NUCLEOTIDE SEQUENCE [LARGE SCALE GENOMIC DNA]</scope>
    <source>
        <strain evidence="2">LFW-283_2</strain>
    </source>
</reference>
<name>A0A5E4LPT9_9ARCH</name>
<sequence length="168" mass="18899">MLKIPLLYIKDKQVFTKEGGILRLVGKPLDVAKELKKKGYKLLHIVDLNAITGRNTNLDVYDGLTYFINVQVECAPKIEIISKLMVLKCRVVLPPAEFDIGGLINSNLMVCKVPKGYGGNADLFRDVILESFSEAEAKRFTKLGKRIIIHEAQMSKKLKVWGVILSHF</sequence>
<accession>A0A5E4LPT9</accession>
<dbReference type="InterPro" id="IPR011060">
    <property type="entry name" value="RibuloseP-bd_barrel"/>
</dbReference>
<dbReference type="EMBL" id="CABMJJ010000009">
    <property type="protein sequence ID" value="VVC04040.1"/>
    <property type="molecule type" value="Genomic_DNA"/>
</dbReference>
<gene>
    <name evidence="2" type="ORF">LFW2832_00696</name>
</gene>
<organism evidence="2 3">
    <name type="scientific">Candidatus Bilamarchaeum dharawalense</name>
    <dbReference type="NCBI Taxonomy" id="2885759"/>
    <lineage>
        <taxon>Archaea</taxon>
        <taxon>Candidatus Micrarchaeota</taxon>
        <taxon>Candidatus Micrarchaeia</taxon>
        <taxon>Candidatus Anstonellales</taxon>
        <taxon>Candidatus Bilamarchaeaceae</taxon>
        <taxon>Candidatus Bilamarchaeum</taxon>
    </lineage>
</organism>
<dbReference type="Proteomes" id="UP000789941">
    <property type="component" value="Unassembled WGS sequence"/>
</dbReference>
<dbReference type="AlphaFoldDB" id="A0A5E4LPT9"/>
<evidence type="ECO:0000256" key="1">
    <source>
        <dbReference type="RuleBase" id="RU003657"/>
    </source>
</evidence>
<protein>
    <submittedName>
        <fullName evidence="2">Uncharacterized protein</fullName>
    </submittedName>
</protein>
<keyword evidence="1" id="KW-0368">Histidine biosynthesis</keyword>
<dbReference type="InterPro" id="IPR006062">
    <property type="entry name" value="His_biosynth"/>
</dbReference>
<dbReference type="GO" id="GO:0000105">
    <property type="term" value="P:L-histidine biosynthetic process"/>
    <property type="evidence" value="ECO:0007669"/>
    <property type="project" value="UniProtKB-KW"/>
</dbReference>
<proteinExistence type="inferred from homology"/>
<dbReference type="Gene3D" id="3.20.20.70">
    <property type="entry name" value="Aldolase class I"/>
    <property type="match status" value="1"/>
</dbReference>
<evidence type="ECO:0000313" key="2">
    <source>
        <dbReference type="EMBL" id="VVC04040.1"/>
    </source>
</evidence>
<evidence type="ECO:0000313" key="3">
    <source>
        <dbReference type="Proteomes" id="UP000789941"/>
    </source>
</evidence>
<comment type="similarity">
    <text evidence="1">Belongs to the HisA/HisF family.</text>
</comment>